<evidence type="ECO:0000256" key="1">
    <source>
        <dbReference type="ARBA" id="ARBA00010851"/>
    </source>
</evidence>
<dbReference type="PANTHER" id="PTHR44119:SF1">
    <property type="entry name" value="MAGNESIUM-CHELATASE SUBUNIT CHLH, CHLOROPLASTIC"/>
    <property type="match status" value="1"/>
</dbReference>
<evidence type="ECO:0000256" key="6">
    <source>
        <dbReference type="ARBA" id="ARBA00022840"/>
    </source>
</evidence>
<feature type="domain" description="CobN/magnesium chelatase" evidence="10">
    <location>
        <begin position="179"/>
        <end position="782"/>
    </location>
</feature>
<comment type="pathway">
    <text evidence="8">Porphyrin-containing compound metabolism.</text>
</comment>
<comment type="catalytic activity">
    <reaction evidence="9">
        <text>protoporphyrin IX + Mg(2+) + ATP + H2O = Mg-protoporphyrin IX + ADP + phosphate + 3 H(+)</text>
        <dbReference type="Rhea" id="RHEA:13961"/>
        <dbReference type="ChEBI" id="CHEBI:15377"/>
        <dbReference type="ChEBI" id="CHEBI:15378"/>
        <dbReference type="ChEBI" id="CHEBI:18420"/>
        <dbReference type="ChEBI" id="CHEBI:30616"/>
        <dbReference type="ChEBI" id="CHEBI:43474"/>
        <dbReference type="ChEBI" id="CHEBI:57306"/>
        <dbReference type="ChEBI" id="CHEBI:60492"/>
        <dbReference type="ChEBI" id="CHEBI:456216"/>
        <dbReference type="EC" id="6.6.1.1"/>
    </reaction>
</comment>
<dbReference type="InterPro" id="IPR022571">
    <property type="entry name" value="Mg_chelatase_H_N"/>
</dbReference>
<dbReference type="Pfam" id="PF11965">
    <property type="entry name" value="DUF3479"/>
    <property type="match status" value="1"/>
</dbReference>
<comment type="similarity">
    <text evidence="1">Belongs to the Mg-chelatase subunit H family.</text>
</comment>
<feature type="domain" description="Magnesium chelatase subunit H N-terminal" evidence="11">
    <location>
        <begin position="14"/>
        <end position="175"/>
    </location>
</feature>
<keyword evidence="5" id="KW-0547">Nucleotide-binding</keyword>
<dbReference type="RefSeq" id="WP_406855333.1">
    <property type="nucleotide sequence ID" value="NZ_CP157484.1"/>
</dbReference>
<dbReference type="Pfam" id="PF02514">
    <property type="entry name" value="CobN-Mg_chel"/>
    <property type="match status" value="2"/>
</dbReference>
<evidence type="ECO:0000256" key="5">
    <source>
        <dbReference type="ARBA" id="ARBA00022741"/>
    </source>
</evidence>
<dbReference type="GO" id="GO:0016851">
    <property type="term" value="F:magnesium chelatase activity"/>
    <property type="evidence" value="ECO:0007669"/>
    <property type="project" value="UniProtKB-EC"/>
</dbReference>
<dbReference type="InterPro" id="IPR011771">
    <property type="entry name" value="BchH"/>
</dbReference>
<protein>
    <recommendedName>
        <fullName evidence="2">magnesium chelatase</fullName>
        <ecNumber evidence="2">6.6.1.1</ecNumber>
    </recommendedName>
</protein>
<dbReference type="InterPro" id="IPR003672">
    <property type="entry name" value="CobN/Mg_chltase"/>
</dbReference>
<evidence type="ECO:0000256" key="3">
    <source>
        <dbReference type="ARBA" id="ARBA00022531"/>
    </source>
</evidence>
<evidence type="ECO:0000256" key="7">
    <source>
        <dbReference type="ARBA" id="ARBA00023171"/>
    </source>
</evidence>
<keyword evidence="4 12" id="KW-0436">Ligase</keyword>
<dbReference type="GO" id="GO:0015995">
    <property type="term" value="P:chlorophyll biosynthetic process"/>
    <property type="evidence" value="ECO:0007669"/>
    <property type="project" value="UniProtKB-KW"/>
</dbReference>
<evidence type="ECO:0000256" key="9">
    <source>
        <dbReference type="ARBA" id="ARBA00048693"/>
    </source>
</evidence>
<dbReference type="PANTHER" id="PTHR44119">
    <property type="entry name" value="MAGNESIUM-CHELATASE SUBUNIT CHLH, CHLOROPLASTIC"/>
    <property type="match status" value="1"/>
</dbReference>
<dbReference type="NCBIfam" id="NF009942">
    <property type="entry name" value="PRK13405.1"/>
    <property type="match status" value="1"/>
</dbReference>
<evidence type="ECO:0000256" key="8">
    <source>
        <dbReference type="ARBA" id="ARBA00023444"/>
    </source>
</evidence>
<evidence type="ECO:0000259" key="10">
    <source>
        <dbReference type="Pfam" id="PF02514"/>
    </source>
</evidence>
<dbReference type="GO" id="GO:0015979">
    <property type="term" value="P:photosynthesis"/>
    <property type="evidence" value="ECO:0007669"/>
    <property type="project" value="UniProtKB-KW"/>
</dbReference>
<evidence type="ECO:0000313" key="12">
    <source>
        <dbReference type="EMBL" id="XBO38495.1"/>
    </source>
</evidence>
<sequence length="1245" mass="134396">MPKPISAGDPTPLRVAFVTMDTHLASATQRAHRRLLKTFPGLVVTLHAASEWGDDAGRLAACRADIARADIVINAMLFMEDHFAGVLDALEARRDGCDAMVSVLSAAPVMKLTRMGRFSMDGQKGGGALSFLKRLRGAGKDRNASAGARQVKMLKRLPQILRFIPGAAQDVRAYFLALQYWLAGSDDNVENLIRMLVERYAEGPRRALRGGGPVAAPVSYPEVGVYHPRMKGRIAEQADRLPAEGSRGVIGVLGMRSYMLAGNAAHYDGVIAALEARGLRVVPAFSSGLDSRPAIERFFMKDGRPVIDALVSLTGFSLVGGPAYNDARAAEDVLAALDVPYVAAHPAELQTLEQWGASARGVLPVESTIMIAIPELDGATGPIVFGGRSDKAGAACTGCSRGCVFPSGADDRDMQPCAERSEMLAARVDRLVTLRRSERAARRIAIVLFNFPPNAGNSGTAAYLSVFRSLHRTLTAMKQEGYAVDVPASVDELRERIIEGNRERFGAHANVHVRIPVDDHVRRERWLREIEAQWGPAPGRQQADGASLFVLGAQFGNVFVGVQPAFGYEGDPMRLLFESGFAPTHAFSAFYRWIREDFGAHAALHFGTHGALEFMPGKQAGLSGRDWPDRLIGDLPNVYLYAANNPSEGAIAKRRSAATLISYLTPPIAHAGLYRGLLDLKASIDRWRAAEQDAAAERQDLAALIQAQAAAVELAQAEPAWGPDAAERILRLAGDVLELEHTLIPHGLHVVGEVLSHDQRVEMLEAMADAAHGARPPRAEIEALVGGAGIQEGSASADLLRELASADRWLGQDHEIPAILRALDARFIRPAPGGDLLRTPAILPTGRNLHGFDPFRIPSSFAVQDGAKQAERVLQRHMAEGRPMPETVAIVLWGADNLKNEGGPIAQALALMGARPRFDGYGRLAGATLTPLAELGRPRIDVVITLSGIFRDLLPLQVRLLAEACYAAACADEPAELNFIRKHALAYSAETGCDMETAALRVFGNADGAYGSNVNHLIENGGWEDEDELAETYARRKGFAYGRGGQPVQHTALLTSVLAQVDLAYQNLDSVELGVTTISHYFDTLGGVSRAAARARGGPGPQVYIGDQTRGDGVVRSLGEQVALETRTRMLNPKWYEGMISHGYEGVRQIEEHVSNTMGWSATTGAVAPWVYQQLTQTFMLDPAMRERLAELNPTASARVANRLLEAHERHYWTPDAATLDALRRASEELEDRLEGVTAGVGVAA</sequence>
<dbReference type="AlphaFoldDB" id="A0AAU7JEC8"/>
<feature type="domain" description="CobN/magnesium chelatase" evidence="10">
    <location>
        <begin position="810"/>
        <end position="1219"/>
    </location>
</feature>
<proteinExistence type="inferred from homology"/>
<dbReference type="NCBIfam" id="TIGR02025">
    <property type="entry name" value="BchH"/>
    <property type="match status" value="1"/>
</dbReference>
<dbReference type="GO" id="GO:0005524">
    <property type="term" value="F:ATP binding"/>
    <property type="evidence" value="ECO:0007669"/>
    <property type="project" value="UniProtKB-KW"/>
</dbReference>
<dbReference type="CDD" id="cd10150">
    <property type="entry name" value="CobN_like"/>
    <property type="match status" value="1"/>
</dbReference>
<dbReference type="EMBL" id="CP157484">
    <property type="protein sequence ID" value="XBO38495.1"/>
    <property type="molecule type" value="Genomic_DNA"/>
</dbReference>
<gene>
    <name evidence="12" type="ORF">ABEG18_22790</name>
</gene>
<evidence type="ECO:0000256" key="4">
    <source>
        <dbReference type="ARBA" id="ARBA00022598"/>
    </source>
</evidence>
<keyword evidence="7" id="KW-0149">Chlorophyll biosynthesis</keyword>
<organism evidence="12">
    <name type="scientific">Alsobacter sp. KACC 23698</name>
    <dbReference type="NCBI Taxonomy" id="3149229"/>
    <lineage>
        <taxon>Bacteria</taxon>
        <taxon>Pseudomonadati</taxon>
        <taxon>Pseudomonadota</taxon>
        <taxon>Alphaproteobacteria</taxon>
        <taxon>Hyphomicrobiales</taxon>
        <taxon>Alsobacteraceae</taxon>
        <taxon>Alsobacter</taxon>
    </lineage>
</organism>
<evidence type="ECO:0000256" key="2">
    <source>
        <dbReference type="ARBA" id="ARBA00012825"/>
    </source>
</evidence>
<accession>A0AAU7JEC8</accession>
<reference evidence="12" key="1">
    <citation type="submission" date="2024-05" db="EMBL/GenBank/DDBJ databases">
        <authorList>
            <person name="Kim S."/>
            <person name="Heo J."/>
            <person name="Choi H."/>
            <person name="Choi Y."/>
            <person name="Kwon S.-W."/>
            <person name="Kim Y."/>
        </authorList>
    </citation>
    <scope>NUCLEOTIDE SEQUENCE</scope>
    <source>
        <strain evidence="12">KACC 23698</strain>
    </source>
</reference>
<evidence type="ECO:0000259" key="11">
    <source>
        <dbReference type="Pfam" id="PF11965"/>
    </source>
</evidence>
<keyword evidence="6" id="KW-0067">ATP-binding</keyword>
<name>A0AAU7JEC8_9HYPH</name>
<dbReference type="EC" id="6.6.1.1" evidence="2"/>
<keyword evidence="3" id="KW-0602">Photosynthesis</keyword>